<evidence type="ECO:0000313" key="1">
    <source>
        <dbReference type="EMBL" id="NJP68929.1"/>
    </source>
</evidence>
<dbReference type="InterPro" id="IPR048032">
    <property type="entry name" value="ESAT6-like"/>
</dbReference>
<sequence length="101" mass="11211">MSDNRLAYDTTASGEAAENLKHVMDRLETLINEHSGDVSKALADFDATGVSEEYAGVEWKWQDTASNVKTVIRELRQVLEDNDVTAQAASDRARRAVESIR</sequence>
<dbReference type="RefSeq" id="WP_167935401.1">
    <property type="nucleotide sequence ID" value="NZ_JAAVJB010000312.1"/>
</dbReference>
<keyword evidence="2" id="KW-1185">Reference proteome</keyword>
<gene>
    <name evidence="1" type="ORF">HCJ92_22240</name>
</gene>
<dbReference type="EMBL" id="JAAVJB010000312">
    <property type="protein sequence ID" value="NJP68929.1"/>
    <property type="molecule type" value="Genomic_DNA"/>
</dbReference>
<evidence type="ECO:0000313" key="2">
    <source>
        <dbReference type="Proteomes" id="UP000746503"/>
    </source>
</evidence>
<comment type="caution">
    <text evidence="1">The sequence shown here is derived from an EMBL/GenBank/DDBJ whole genome shotgun (WGS) entry which is preliminary data.</text>
</comment>
<reference evidence="1 2" key="1">
    <citation type="submission" date="2020-03" db="EMBL/GenBank/DDBJ databases">
        <title>Draft genome of Streptomyces sp. ventii, isolated from the Axial Seamount in the Pacific Ocean, and resequencing of the two type strains Streptomyces lonarensis strain NCL 716 and Streptomyces bohaiensis strain 11A07.</title>
        <authorList>
            <person name="Loughran R.M."/>
            <person name="Pfannmuller K.M."/>
            <person name="Wasson B.J."/>
            <person name="Deadmond M.C."/>
            <person name="Paddock B.E."/>
            <person name="Koyack M.J."/>
            <person name="Gallegos D.A."/>
            <person name="Mitchell E.A."/>
            <person name="Ushijima B."/>
            <person name="Saw J.H."/>
            <person name="Mcphail K.L."/>
            <person name="Videau P."/>
        </authorList>
    </citation>
    <scope>NUCLEOTIDE SEQUENCE [LARGE SCALE GENOMIC DNA]</scope>
    <source>
        <strain evidence="2">5675061</strain>
    </source>
</reference>
<accession>A0ABX1ASZ5</accession>
<name>A0ABX1ASZ5_9ACTN</name>
<dbReference type="NCBIfam" id="NF035935">
    <property type="entry name" value="ESAT6_3"/>
    <property type="match status" value="1"/>
</dbReference>
<organism evidence="1 2">
    <name type="scientific">Streptomyces spiramenti</name>
    <dbReference type="NCBI Taxonomy" id="2720606"/>
    <lineage>
        <taxon>Bacteria</taxon>
        <taxon>Bacillati</taxon>
        <taxon>Actinomycetota</taxon>
        <taxon>Actinomycetes</taxon>
        <taxon>Kitasatosporales</taxon>
        <taxon>Streptomycetaceae</taxon>
        <taxon>Streptomyces</taxon>
    </lineage>
</organism>
<dbReference type="Proteomes" id="UP000746503">
    <property type="component" value="Unassembled WGS sequence"/>
</dbReference>
<dbReference type="Gene3D" id="1.10.287.1060">
    <property type="entry name" value="ESAT-6-like"/>
    <property type="match status" value="1"/>
</dbReference>
<proteinExistence type="predicted"/>
<protein>
    <submittedName>
        <fullName evidence="1">Pore-forming ESAT-6 family protein</fullName>
    </submittedName>
</protein>